<dbReference type="InterPro" id="IPR016032">
    <property type="entry name" value="Sig_transdc_resp-reg_C-effctor"/>
</dbReference>
<dbReference type="Gene3D" id="1.10.10.10">
    <property type="entry name" value="Winged helix-like DNA-binding domain superfamily/Winged helix DNA-binding domain"/>
    <property type="match status" value="1"/>
</dbReference>
<dbReference type="CDD" id="cd00383">
    <property type="entry name" value="trans_reg_C"/>
    <property type="match status" value="1"/>
</dbReference>
<dbReference type="AlphaFoldDB" id="A0A845L6L5"/>
<evidence type="ECO:0000259" key="12">
    <source>
        <dbReference type="PROSITE" id="PS51755"/>
    </source>
</evidence>
<evidence type="ECO:0000256" key="1">
    <source>
        <dbReference type="ARBA" id="ARBA00018672"/>
    </source>
</evidence>
<evidence type="ECO:0000256" key="7">
    <source>
        <dbReference type="ARBA" id="ARBA00024867"/>
    </source>
</evidence>
<evidence type="ECO:0000313" key="14">
    <source>
        <dbReference type="Proteomes" id="UP000463470"/>
    </source>
</evidence>
<comment type="function">
    <text evidence="7">May play the central regulatory role in sporulation. It may be an element of the effector pathway responsible for the activation of sporulation genes in response to nutritional stress. Spo0A may act in concert with spo0H (a sigma factor) to control the expression of some genes that are critical to the sporulation process.</text>
</comment>
<evidence type="ECO:0000256" key="10">
    <source>
        <dbReference type="SAM" id="MobiDB-lite"/>
    </source>
</evidence>
<dbReference type="InterPro" id="IPR039420">
    <property type="entry name" value="WalR-like"/>
</dbReference>
<dbReference type="FunFam" id="3.40.50.2300:FF:000001">
    <property type="entry name" value="DNA-binding response regulator PhoB"/>
    <property type="match status" value="1"/>
</dbReference>
<dbReference type="Pfam" id="PF00072">
    <property type="entry name" value="Response_reg"/>
    <property type="match status" value="1"/>
</dbReference>
<keyword evidence="2 8" id="KW-0597">Phosphoprotein</keyword>
<dbReference type="SMART" id="SM00862">
    <property type="entry name" value="Trans_reg_C"/>
    <property type="match status" value="1"/>
</dbReference>
<feature type="DNA-binding region" description="OmpR/PhoB-type" evidence="9">
    <location>
        <begin position="140"/>
        <end position="240"/>
    </location>
</feature>
<evidence type="ECO:0000256" key="2">
    <source>
        <dbReference type="ARBA" id="ARBA00022553"/>
    </source>
</evidence>
<dbReference type="RefSeq" id="WP_161259202.1">
    <property type="nucleotide sequence ID" value="NZ_WXEY01000017.1"/>
</dbReference>
<dbReference type="SUPFAM" id="SSF52172">
    <property type="entry name" value="CheY-like"/>
    <property type="match status" value="1"/>
</dbReference>
<keyword evidence="4" id="KW-0805">Transcription regulation</keyword>
<dbReference type="GO" id="GO:0006355">
    <property type="term" value="P:regulation of DNA-templated transcription"/>
    <property type="evidence" value="ECO:0007669"/>
    <property type="project" value="InterPro"/>
</dbReference>
<proteinExistence type="predicted"/>
<evidence type="ECO:0000256" key="6">
    <source>
        <dbReference type="ARBA" id="ARBA00023163"/>
    </source>
</evidence>
<evidence type="ECO:0000256" key="3">
    <source>
        <dbReference type="ARBA" id="ARBA00023012"/>
    </source>
</evidence>
<reference evidence="13 14" key="1">
    <citation type="submission" date="2020-01" db="EMBL/GenBank/DDBJ databases">
        <title>Whole-genome sequence of Heliobacterium undosum DSM 13378.</title>
        <authorList>
            <person name="Kyndt J.A."/>
            <person name="Meyer T.E."/>
        </authorList>
    </citation>
    <scope>NUCLEOTIDE SEQUENCE [LARGE SCALE GENOMIC DNA]</scope>
    <source>
        <strain evidence="13 14">DSM 13378</strain>
    </source>
</reference>
<feature type="domain" description="OmpR/PhoB-type" evidence="12">
    <location>
        <begin position="140"/>
        <end position="240"/>
    </location>
</feature>
<dbReference type="InterPro" id="IPR001867">
    <property type="entry name" value="OmpR/PhoB-type_DNA-bd"/>
</dbReference>
<evidence type="ECO:0000259" key="11">
    <source>
        <dbReference type="PROSITE" id="PS50110"/>
    </source>
</evidence>
<name>A0A845L6L5_9FIRM</name>
<dbReference type="SMART" id="SM00448">
    <property type="entry name" value="REC"/>
    <property type="match status" value="1"/>
</dbReference>
<dbReference type="PANTHER" id="PTHR48111:SF4">
    <property type="entry name" value="DNA-BINDING DUAL TRANSCRIPTIONAL REGULATOR OMPR"/>
    <property type="match status" value="1"/>
</dbReference>
<evidence type="ECO:0000256" key="9">
    <source>
        <dbReference type="PROSITE-ProRule" id="PRU01091"/>
    </source>
</evidence>
<feature type="domain" description="Response regulatory" evidence="11">
    <location>
        <begin position="17"/>
        <end position="130"/>
    </location>
</feature>
<dbReference type="Gene3D" id="3.40.50.2300">
    <property type="match status" value="1"/>
</dbReference>
<dbReference type="InterPro" id="IPR001789">
    <property type="entry name" value="Sig_transdc_resp-reg_receiver"/>
</dbReference>
<dbReference type="GO" id="GO:0005829">
    <property type="term" value="C:cytosol"/>
    <property type="evidence" value="ECO:0007669"/>
    <property type="project" value="TreeGrafter"/>
</dbReference>
<evidence type="ECO:0000313" key="13">
    <source>
        <dbReference type="EMBL" id="MZP30675.1"/>
    </source>
</evidence>
<dbReference type="Proteomes" id="UP000463470">
    <property type="component" value="Unassembled WGS sequence"/>
</dbReference>
<dbReference type="GO" id="GO:0000156">
    <property type="term" value="F:phosphorelay response regulator activity"/>
    <property type="evidence" value="ECO:0007669"/>
    <property type="project" value="TreeGrafter"/>
</dbReference>
<evidence type="ECO:0000256" key="4">
    <source>
        <dbReference type="ARBA" id="ARBA00023015"/>
    </source>
</evidence>
<protein>
    <recommendedName>
        <fullName evidence="1">Stage 0 sporulation protein A homolog</fullName>
    </recommendedName>
</protein>
<dbReference type="GO" id="GO:0032993">
    <property type="term" value="C:protein-DNA complex"/>
    <property type="evidence" value="ECO:0007669"/>
    <property type="project" value="TreeGrafter"/>
</dbReference>
<dbReference type="PROSITE" id="PS50110">
    <property type="entry name" value="RESPONSE_REGULATORY"/>
    <property type="match status" value="1"/>
</dbReference>
<dbReference type="Pfam" id="PF00486">
    <property type="entry name" value="Trans_reg_C"/>
    <property type="match status" value="1"/>
</dbReference>
<accession>A0A845L6L5</accession>
<dbReference type="InterPro" id="IPR011006">
    <property type="entry name" value="CheY-like_superfamily"/>
</dbReference>
<gene>
    <name evidence="13" type="ORF">GTO91_13230</name>
</gene>
<dbReference type="EMBL" id="WXEY01000017">
    <property type="protein sequence ID" value="MZP30675.1"/>
    <property type="molecule type" value="Genomic_DNA"/>
</dbReference>
<dbReference type="GO" id="GO:0000976">
    <property type="term" value="F:transcription cis-regulatory region binding"/>
    <property type="evidence" value="ECO:0007669"/>
    <property type="project" value="TreeGrafter"/>
</dbReference>
<dbReference type="InterPro" id="IPR036388">
    <property type="entry name" value="WH-like_DNA-bd_sf"/>
</dbReference>
<comment type="caution">
    <text evidence="13">The sequence shown here is derived from an EMBL/GenBank/DDBJ whole genome shotgun (WGS) entry which is preliminary data.</text>
</comment>
<keyword evidence="3" id="KW-0902">Two-component regulatory system</keyword>
<keyword evidence="6" id="KW-0804">Transcription</keyword>
<organism evidence="13 14">
    <name type="scientific">Heliomicrobium undosum</name>
    <dbReference type="NCBI Taxonomy" id="121734"/>
    <lineage>
        <taxon>Bacteria</taxon>
        <taxon>Bacillati</taxon>
        <taxon>Bacillota</taxon>
        <taxon>Clostridia</taxon>
        <taxon>Eubacteriales</taxon>
        <taxon>Heliobacteriaceae</taxon>
        <taxon>Heliomicrobium</taxon>
    </lineage>
</organism>
<dbReference type="SUPFAM" id="SSF46894">
    <property type="entry name" value="C-terminal effector domain of the bipartite response regulators"/>
    <property type="match status" value="1"/>
</dbReference>
<dbReference type="OrthoDB" id="9790442at2"/>
<keyword evidence="14" id="KW-1185">Reference proteome</keyword>
<feature type="region of interest" description="Disordered" evidence="10">
    <location>
        <begin position="247"/>
        <end position="266"/>
    </location>
</feature>
<evidence type="ECO:0000256" key="5">
    <source>
        <dbReference type="ARBA" id="ARBA00023125"/>
    </source>
</evidence>
<dbReference type="Gene3D" id="6.10.250.690">
    <property type="match status" value="1"/>
</dbReference>
<sequence length="266" mass="29796">MEPAPPSSRDANGPPLRILLADDDPELRELVAGYLEHDGYAVLLAADGEEALRLARTERPDLVILDVMMPKVNGLDVCRMLRDELECPLFILSARGDEPDRILGLNLGAIDYVAKPFSPRELVARVNAHLRRRNRQITVEAPIAVGPLYLDPIRAEAQLNGAALDLRAKEWELLRLFAATPGRVYTKQQVYEQVWHEPYYGNDNTIMVHVRSLRRKLDDALPGAGDWLENIRGLGYRLKAPASAPVPVPVRESMPMPAPRPQEERP</sequence>
<evidence type="ECO:0000256" key="8">
    <source>
        <dbReference type="PROSITE-ProRule" id="PRU00169"/>
    </source>
</evidence>
<dbReference type="PROSITE" id="PS51755">
    <property type="entry name" value="OMPR_PHOB"/>
    <property type="match status" value="1"/>
</dbReference>
<feature type="modified residue" description="4-aspartylphosphate" evidence="8">
    <location>
        <position position="66"/>
    </location>
</feature>
<dbReference type="PANTHER" id="PTHR48111">
    <property type="entry name" value="REGULATOR OF RPOS"/>
    <property type="match status" value="1"/>
</dbReference>
<keyword evidence="5 9" id="KW-0238">DNA-binding</keyword>